<dbReference type="RefSeq" id="WP_007003250.1">
    <property type="nucleotide sequence ID" value="NZ_GG770777.1"/>
</dbReference>
<evidence type="ECO:0000313" key="1">
    <source>
        <dbReference type="EMBL" id="EFH09550.1"/>
    </source>
</evidence>
<keyword evidence="2" id="KW-1185">Reference proteome</keyword>
<accession>D5RT08</accession>
<dbReference type="CDD" id="cd06357">
    <property type="entry name" value="PBP1_AmiC"/>
    <property type="match status" value="1"/>
</dbReference>
<dbReference type="EMBL" id="ADVL01000770">
    <property type="protein sequence ID" value="EFH09550.1"/>
    <property type="molecule type" value="Genomic_DNA"/>
</dbReference>
<gene>
    <name evidence="1" type="ORF">HMPREF0731_4220</name>
</gene>
<reference evidence="1 2" key="1">
    <citation type="submission" date="2010-04" db="EMBL/GenBank/DDBJ databases">
        <authorList>
            <person name="Qin X."/>
            <person name="Bachman B."/>
            <person name="Battles P."/>
            <person name="Bell A."/>
            <person name="Bess C."/>
            <person name="Bickham C."/>
            <person name="Chaboub L."/>
            <person name="Chen D."/>
            <person name="Coyle M."/>
            <person name="Deiros D.R."/>
            <person name="Dinh H."/>
            <person name="Forbes L."/>
            <person name="Fowler G."/>
            <person name="Francisco L."/>
            <person name="Fu Q."/>
            <person name="Gubbala S."/>
            <person name="Hale W."/>
            <person name="Han Y."/>
            <person name="Hemphill L."/>
            <person name="Highlander S.K."/>
            <person name="Hirani K."/>
            <person name="Hogues M."/>
            <person name="Jackson L."/>
            <person name="Jakkamsetti A."/>
            <person name="Javaid M."/>
            <person name="Jiang H."/>
            <person name="Korchina V."/>
            <person name="Kovar C."/>
            <person name="Lara F."/>
            <person name="Lee S."/>
            <person name="Mata R."/>
            <person name="Mathew T."/>
            <person name="Moen C."/>
            <person name="Morales K."/>
            <person name="Munidasa M."/>
            <person name="Nazareth L."/>
            <person name="Ngo R."/>
            <person name="Nguyen L."/>
            <person name="Okwuonu G."/>
            <person name="Ongeri F."/>
            <person name="Patil S."/>
            <person name="Petrosino J."/>
            <person name="Pham C."/>
            <person name="Pham P."/>
            <person name="Pu L.-L."/>
            <person name="Puazo M."/>
            <person name="Raj R."/>
            <person name="Reid J."/>
            <person name="Rouhana J."/>
            <person name="Saada N."/>
            <person name="Shang Y."/>
            <person name="Simmons D."/>
            <person name="Thornton R."/>
            <person name="Warren J."/>
            <person name="Weissenberger G."/>
            <person name="Zhang J."/>
            <person name="Zhang L."/>
            <person name="Zhou C."/>
            <person name="Zhu D."/>
            <person name="Muzny D."/>
            <person name="Worley K."/>
            <person name="Gibbs R."/>
        </authorList>
    </citation>
    <scope>NUCLEOTIDE SEQUENCE [LARGE SCALE GENOMIC DNA]</scope>
    <source>
        <strain evidence="1 2">ATCC 49957</strain>
    </source>
</reference>
<organism evidence="1 2">
    <name type="scientific">Pseudoroseomonas cervicalis ATCC 49957</name>
    <dbReference type="NCBI Taxonomy" id="525371"/>
    <lineage>
        <taxon>Bacteria</taxon>
        <taxon>Pseudomonadati</taxon>
        <taxon>Pseudomonadota</taxon>
        <taxon>Alphaproteobacteria</taxon>
        <taxon>Acetobacterales</taxon>
        <taxon>Roseomonadaceae</taxon>
        <taxon>Roseomonas</taxon>
    </lineage>
</organism>
<dbReference type="Pfam" id="PF13433">
    <property type="entry name" value="Peripla_BP_5"/>
    <property type="match status" value="1"/>
</dbReference>
<dbReference type="SUPFAM" id="SSF53822">
    <property type="entry name" value="Periplasmic binding protein-like I"/>
    <property type="match status" value="1"/>
</dbReference>
<dbReference type="AlphaFoldDB" id="D5RT08"/>
<protein>
    <recommendedName>
        <fullName evidence="3">Aliphatic amidase expression-regulating protein</fullName>
    </recommendedName>
</protein>
<dbReference type="PANTHER" id="PTHR47628:SF1">
    <property type="entry name" value="ALIPHATIC AMIDASE EXPRESSION-REGULATING PROTEIN"/>
    <property type="match status" value="1"/>
</dbReference>
<sequence length="380" mass="41178">MHATRHRIGLLFSTEGAYGAASAEMLKGAQLGIDQVNAAGGAVRLQAVVGDPRGQLARYTALGAALLDAGVRHIVGCYTSQSRKEVIPLIEKRDALLWYTAHYEGFEASPNVVYTGASPNQHAIPLIEFAMRHFALRACCVGSNYVWAWESNRVLREALLPRGGRLLSERYVPLGDTDFAQIVAEILRLRPAFIFSTLVGESIPHFLRALRRACRAAGIDQVAEMPVLSCNLPELAIAAAGAECGDGHISSNVYFSTVDSAASRAFVAEYRSRFADSPTADAEAAYLTIHLIARTLAAAGTDAVEAVREAVKHQRLQAPQGEVWIDPDTLHAALTPRIGRSRADGSYEILWQAPRPVAPDPYLVRLPSTHALPRARLKVV</sequence>
<dbReference type="Gene3D" id="3.40.50.2300">
    <property type="match status" value="2"/>
</dbReference>
<dbReference type="OrthoDB" id="9802022at2"/>
<dbReference type="GO" id="GO:0033218">
    <property type="term" value="F:amide binding"/>
    <property type="evidence" value="ECO:0007669"/>
    <property type="project" value="InterPro"/>
</dbReference>
<name>D5RT08_9PROT</name>
<comment type="caution">
    <text evidence="1">The sequence shown here is derived from an EMBL/GenBank/DDBJ whole genome shotgun (WGS) entry which is preliminary data.</text>
</comment>
<evidence type="ECO:0000313" key="2">
    <source>
        <dbReference type="Proteomes" id="UP000005324"/>
    </source>
</evidence>
<proteinExistence type="predicted"/>
<dbReference type="PANTHER" id="PTHR47628">
    <property type="match status" value="1"/>
</dbReference>
<dbReference type="InterPro" id="IPR028082">
    <property type="entry name" value="Peripla_BP_I"/>
</dbReference>
<evidence type="ECO:0008006" key="3">
    <source>
        <dbReference type="Google" id="ProtNLM"/>
    </source>
</evidence>
<dbReference type="Proteomes" id="UP000005324">
    <property type="component" value="Unassembled WGS sequence"/>
</dbReference>
<dbReference type="HOGENOM" id="CLU_027128_1_1_5"/>
<dbReference type="InterPro" id="IPR039570">
    <property type="entry name" value="AmiC_PBP1"/>
</dbReference>